<reference evidence="4 5" key="1">
    <citation type="submission" date="2018-06" db="EMBL/GenBank/DDBJ databases">
        <authorList>
            <consortium name="Pathogen Informatics"/>
            <person name="Doyle S."/>
        </authorList>
    </citation>
    <scope>NUCLEOTIDE SEQUENCE [LARGE SCALE GENOMIC DNA]</scope>
    <source>
        <strain evidence="4 5">NCTC10821</strain>
    </source>
</reference>
<accession>A0A379PLL2</accession>
<proteinExistence type="predicted"/>
<sequence>MKDVWDLAVFGYPGTLRFGSITQPWLRAAAKVEVYNDLPRRRGKGGKSHCQTRISYLGLLSESLVIQREDAGMDIHALGRGDITAFLNRLAFLQSEGQISAKLRPRAVRELRRTLGQMRALGLTRSGQPLHGLPDDFSIAEGDVPGEPEEQAAGRDLPIEVVRHLCEHLDELEAQAGVEVRVAVELMIDTGRRPEEICALAMDCITRDGTGKPVLVYDNLKANRLQRHLPIAAATVTVIERQQRRVRQRFPQTPAAQLKLLPTWIKNPYGAKGLRDETVGARHRMWVDSLPDVLVSTRSTDDGRAADTMPFDKGRIFPYAYRHTYAQRHADAGVPIDVLRELMDHLNLITTQGYYRVGELRRRNAVDRVTAMQFDRHGNRTWSNAKRLLDSEHLRRAVGEVAVPYGMCSEPTNVAAGGQDCPVRFRCVGCAHFSTDVSYLPDLESYLADLLRTREKLLGFLNADEWARNEATPSDEEIARIRRLIARIKAGVDELSETERAQIEEAVSVVRRARNGVTSLNMPASANPSPPFAPTERHDGDRRNDQRPTRRLTPPP</sequence>
<evidence type="ECO:0000313" key="5">
    <source>
        <dbReference type="Proteomes" id="UP000254978"/>
    </source>
</evidence>
<gene>
    <name evidence="4" type="ORF">NCTC10821_06225</name>
</gene>
<dbReference type="EMBL" id="UGQT01000004">
    <property type="protein sequence ID" value="SUE94926.1"/>
    <property type="molecule type" value="Genomic_DNA"/>
</dbReference>
<dbReference type="OrthoDB" id="8421690at2"/>
<feature type="compositionally biased region" description="Basic and acidic residues" evidence="2">
    <location>
        <begin position="535"/>
        <end position="548"/>
    </location>
</feature>
<evidence type="ECO:0000313" key="4">
    <source>
        <dbReference type="EMBL" id="SUE94926.1"/>
    </source>
</evidence>
<dbReference type="SUPFAM" id="SSF56349">
    <property type="entry name" value="DNA breaking-rejoining enzymes"/>
    <property type="match status" value="1"/>
</dbReference>
<organism evidence="4 5">
    <name type="scientific">Mycolicibacterium tokaiense</name>
    <dbReference type="NCBI Taxonomy" id="39695"/>
    <lineage>
        <taxon>Bacteria</taxon>
        <taxon>Bacillati</taxon>
        <taxon>Actinomycetota</taxon>
        <taxon>Actinomycetes</taxon>
        <taxon>Mycobacteriales</taxon>
        <taxon>Mycobacteriaceae</taxon>
        <taxon>Mycolicibacterium</taxon>
    </lineage>
</organism>
<feature type="domain" description="Tyr recombinase" evidence="3">
    <location>
        <begin position="152"/>
        <end position="367"/>
    </location>
</feature>
<dbReference type="InterPro" id="IPR002104">
    <property type="entry name" value="Integrase_catalytic"/>
</dbReference>
<dbReference type="InterPro" id="IPR011010">
    <property type="entry name" value="DNA_brk_join_enz"/>
</dbReference>
<keyword evidence="1" id="KW-0233">DNA recombination</keyword>
<dbReference type="InterPro" id="IPR013762">
    <property type="entry name" value="Integrase-like_cat_sf"/>
</dbReference>
<dbReference type="PROSITE" id="PS51898">
    <property type="entry name" value="TYR_RECOMBINASE"/>
    <property type="match status" value="1"/>
</dbReference>
<dbReference type="Gene3D" id="1.10.443.10">
    <property type="entry name" value="Intergrase catalytic core"/>
    <property type="match status" value="1"/>
</dbReference>
<dbReference type="GO" id="GO:0003677">
    <property type="term" value="F:DNA binding"/>
    <property type="evidence" value="ECO:0007669"/>
    <property type="project" value="InterPro"/>
</dbReference>
<protein>
    <submittedName>
        <fullName evidence="4">Phage integrase family protein</fullName>
    </submittedName>
</protein>
<evidence type="ECO:0000259" key="3">
    <source>
        <dbReference type="PROSITE" id="PS51898"/>
    </source>
</evidence>
<dbReference type="GO" id="GO:0006310">
    <property type="term" value="P:DNA recombination"/>
    <property type="evidence" value="ECO:0007669"/>
    <property type="project" value="UniProtKB-KW"/>
</dbReference>
<evidence type="ECO:0000256" key="2">
    <source>
        <dbReference type="SAM" id="MobiDB-lite"/>
    </source>
</evidence>
<feature type="region of interest" description="Disordered" evidence="2">
    <location>
        <begin position="517"/>
        <end position="556"/>
    </location>
</feature>
<dbReference type="AlphaFoldDB" id="A0A379PLL2"/>
<dbReference type="GO" id="GO:0015074">
    <property type="term" value="P:DNA integration"/>
    <property type="evidence" value="ECO:0007669"/>
    <property type="project" value="InterPro"/>
</dbReference>
<dbReference type="Proteomes" id="UP000254978">
    <property type="component" value="Unassembled WGS sequence"/>
</dbReference>
<evidence type="ECO:0000256" key="1">
    <source>
        <dbReference type="ARBA" id="ARBA00023172"/>
    </source>
</evidence>
<keyword evidence="5" id="KW-1185">Reference proteome</keyword>
<name>A0A379PLL2_9MYCO</name>
<dbReference type="RefSeq" id="WP_147289452.1">
    <property type="nucleotide sequence ID" value="NZ_UGQT01000004.1"/>
</dbReference>